<name>A0A939GW29_9BURK</name>
<accession>A0A939GW29</accession>
<comment type="caution">
    <text evidence="2">The sequence shown here is derived from an EMBL/GenBank/DDBJ whole genome shotgun (WGS) entry which is preliminary data.</text>
</comment>
<feature type="transmembrane region" description="Helical" evidence="1">
    <location>
        <begin position="12"/>
        <end position="33"/>
    </location>
</feature>
<dbReference type="PANTHER" id="PTHR30093">
    <property type="entry name" value="GENERAL SECRETION PATHWAY PROTEIN G"/>
    <property type="match status" value="1"/>
</dbReference>
<organism evidence="2 3">
    <name type="scientific">Comamonas denitrificans</name>
    <dbReference type="NCBI Taxonomy" id="117506"/>
    <lineage>
        <taxon>Bacteria</taxon>
        <taxon>Pseudomonadati</taxon>
        <taxon>Pseudomonadota</taxon>
        <taxon>Betaproteobacteria</taxon>
        <taxon>Burkholderiales</taxon>
        <taxon>Comamonadaceae</taxon>
        <taxon>Comamonas</taxon>
    </lineage>
</organism>
<dbReference type="InterPro" id="IPR012902">
    <property type="entry name" value="N_methyl_site"/>
</dbReference>
<dbReference type="Pfam" id="PF16732">
    <property type="entry name" value="ComP_DUS"/>
    <property type="match status" value="1"/>
</dbReference>
<keyword evidence="1" id="KW-1133">Transmembrane helix</keyword>
<dbReference type="Gene3D" id="3.30.700.10">
    <property type="entry name" value="Glycoprotein, Type 4 Pilin"/>
    <property type="match status" value="1"/>
</dbReference>
<dbReference type="Proteomes" id="UP000664731">
    <property type="component" value="Unassembled WGS sequence"/>
</dbReference>
<dbReference type="Pfam" id="PF07963">
    <property type="entry name" value="N_methyl"/>
    <property type="match status" value="1"/>
</dbReference>
<keyword evidence="1" id="KW-0472">Membrane</keyword>
<keyword evidence="1" id="KW-0812">Transmembrane</keyword>
<dbReference type="PROSITE" id="PS00409">
    <property type="entry name" value="PROKAR_NTER_METHYL"/>
    <property type="match status" value="1"/>
</dbReference>
<evidence type="ECO:0000256" key="1">
    <source>
        <dbReference type="SAM" id="Phobius"/>
    </source>
</evidence>
<gene>
    <name evidence="2" type="ORF">J1777_09620</name>
</gene>
<dbReference type="SUPFAM" id="SSF54523">
    <property type="entry name" value="Pili subunits"/>
    <property type="match status" value="1"/>
</dbReference>
<proteinExistence type="predicted"/>
<dbReference type="NCBIfam" id="TIGR02532">
    <property type="entry name" value="IV_pilin_GFxxxE"/>
    <property type="match status" value="1"/>
</dbReference>
<dbReference type="GO" id="GO:0043683">
    <property type="term" value="P:type IV pilus assembly"/>
    <property type="evidence" value="ECO:0007669"/>
    <property type="project" value="InterPro"/>
</dbReference>
<sequence length="135" mass="14330">MPYPSRQTGFTLIEVMIVVAIIGILSSIAYPSYTEYVRKGHRANAMAGLLEAARWMERAATATGTYPVTANFPANLKTVEGDRYDIAAVSDGATFTLTATPKGAQSGDKCGNFTLTNTGAKDVSVSGKKAECWGK</sequence>
<evidence type="ECO:0000313" key="2">
    <source>
        <dbReference type="EMBL" id="MBO1250077.1"/>
    </source>
</evidence>
<dbReference type="InterPro" id="IPR045584">
    <property type="entry name" value="Pilin-like"/>
</dbReference>
<dbReference type="PANTHER" id="PTHR30093:SF47">
    <property type="entry name" value="TYPE IV PILUS NON-CORE MINOR PILIN PILE"/>
    <property type="match status" value="1"/>
</dbReference>
<dbReference type="EMBL" id="JAFNME010000019">
    <property type="protein sequence ID" value="MBO1250077.1"/>
    <property type="molecule type" value="Genomic_DNA"/>
</dbReference>
<dbReference type="AlphaFoldDB" id="A0A939GW29"/>
<reference evidence="2" key="1">
    <citation type="submission" date="2021-03" db="EMBL/GenBank/DDBJ databases">
        <title>Comamonas denitrificans.</title>
        <authorList>
            <person name="Finster K."/>
        </authorList>
    </citation>
    <scope>NUCLEOTIDE SEQUENCE</scope>
    <source>
        <strain evidence="2">MM2021_4</strain>
    </source>
</reference>
<keyword evidence="3" id="KW-1185">Reference proteome</keyword>
<dbReference type="RefSeq" id="WP_207575518.1">
    <property type="nucleotide sequence ID" value="NZ_JAFNME010000019.1"/>
</dbReference>
<dbReference type="InterPro" id="IPR031982">
    <property type="entry name" value="PilE-like"/>
</dbReference>
<protein>
    <submittedName>
        <fullName evidence="2">Type IV pilin protein</fullName>
    </submittedName>
</protein>
<evidence type="ECO:0000313" key="3">
    <source>
        <dbReference type="Proteomes" id="UP000664731"/>
    </source>
</evidence>